<dbReference type="PANTHER" id="PTHR10353">
    <property type="entry name" value="GLYCOSYL HYDROLASE"/>
    <property type="match status" value="1"/>
</dbReference>
<reference evidence="19" key="1">
    <citation type="journal article" date="2013" name="Genome Biol.">
        <title>Draft genome of the mountain pine beetle, Dendroctonus ponderosae Hopkins, a major forest pest.</title>
        <authorList>
            <person name="Keeling C.I."/>
            <person name="Yuen M.M."/>
            <person name="Liao N.Y."/>
            <person name="Docking T.R."/>
            <person name="Chan S.K."/>
            <person name="Taylor G.A."/>
            <person name="Palmquist D.L."/>
            <person name="Jackman S.D."/>
            <person name="Nguyen A."/>
            <person name="Li M."/>
            <person name="Henderson H."/>
            <person name="Janes J.K."/>
            <person name="Zhao Y."/>
            <person name="Pandoh P."/>
            <person name="Moore R."/>
            <person name="Sperling F.A."/>
            <person name="Huber D.P."/>
            <person name="Birol I."/>
            <person name="Jones S.J."/>
            <person name="Bohlmann J."/>
        </authorList>
    </citation>
    <scope>NUCLEOTIDE SEQUENCE</scope>
</reference>
<feature type="chain" id="PRO_5043602518" description="Cytosolic beta-glucosidase" evidence="17">
    <location>
        <begin position="20"/>
        <end position="499"/>
    </location>
</feature>
<evidence type="ECO:0000256" key="17">
    <source>
        <dbReference type="SAM" id="SignalP"/>
    </source>
</evidence>
<evidence type="ECO:0000256" key="10">
    <source>
        <dbReference type="ARBA" id="ARBA00051666"/>
    </source>
</evidence>
<keyword evidence="19" id="KW-1185">Reference proteome</keyword>
<evidence type="ECO:0000256" key="4">
    <source>
        <dbReference type="ARBA" id="ARBA00022801"/>
    </source>
</evidence>
<evidence type="ECO:0000256" key="12">
    <source>
        <dbReference type="ARBA" id="ARBA00060858"/>
    </source>
</evidence>
<dbReference type="InterPro" id="IPR017853">
    <property type="entry name" value="GH"/>
</dbReference>
<evidence type="ECO:0000256" key="2">
    <source>
        <dbReference type="ARBA" id="ARBA00012657"/>
    </source>
</evidence>
<dbReference type="PANTHER" id="PTHR10353:SF36">
    <property type="entry name" value="LP05116P"/>
    <property type="match status" value="1"/>
</dbReference>
<dbReference type="GO" id="GO:0016052">
    <property type="term" value="P:carbohydrate catabolic process"/>
    <property type="evidence" value="ECO:0007669"/>
    <property type="project" value="UniProtKB-ARBA"/>
</dbReference>
<name>A0AAR5P477_DENPD</name>
<evidence type="ECO:0000256" key="8">
    <source>
        <dbReference type="ARBA" id="ARBA00050809"/>
    </source>
</evidence>
<evidence type="ECO:0000256" key="5">
    <source>
        <dbReference type="ARBA" id="ARBA00023295"/>
    </source>
</evidence>
<evidence type="ECO:0000256" key="1">
    <source>
        <dbReference type="ARBA" id="ARBA00000448"/>
    </source>
</evidence>
<evidence type="ECO:0000256" key="13">
    <source>
        <dbReference type="ARBA" id="ARBA00068094"/>
    </source>
</evidence>
<evidence type="ECO:0000256" key="16">
    <source>
        <dbReference type="ARBA" id="ARBA00083229"/>
    </source>
</evidence>
<evidence type="ECO:0000313" key="19">
    <source>
        <dbReference type="Proteomes" id="UP000019118"/>
    </source>
</evidence>
<keyword evidence="5" id="KW-0326">Glycosidase</keyword>
<dbReference type="EC" id="3.2.1.21" evidence="3"/>
<dbReference type="InterPro" id="IPR001360">
    <property type="entry name" value="Glyco_hydro_1"/>
</dbReference>
<evidence type="ECO:0000256" key="7">
    <source>
        <dbReference type="ARBA" id="ARBA00048813"/>
    </source>
</evidence>
<comment type="catalytic activity">
    <reaction evidence="10">
        <text>beta-D-glucosyl-(1&lt;-&gt;1)-N-octadecanoylsphing-4-enine + H2O = N-octadecanoylsphing-4-enine + D-glucose</text>
        <dbReference type="Rhea" id="RHEA:59284"/>
        <dbReference type="ChEBI" id="CHEBI:4167"/>
        <dbReference type="ChEBI" id="CHEBI:15377"/>
        <dbReference type="ChEBI" id="CHEBI:72961"/>
        <dbReference type="ChEBI" id="CHEBI:84719"/>
    </reaction>
    <physiologicalReaction direction="left-to-right" evidence="10">
        <dbReference type="Rhea" id="RHEA:59285"/>
    </physiologicalReaction>
</comment>
<dbReference type="GO" id="GO:0008422">
    <property type="term" value="F:beta-glucosidase activity"/>
    <property type="evidence" value="ECO:0007669"/>
    <property type="project" value="UniProtKB-EC"/>
</dbReference>
<evidence type="ECO:0000256" key="6">
    <source>
        <dbReference type="ARBA" id="ARBA00033698"/>
    </source>
</evidence>
<dbReference type="Gene3D" id="3.20.20.80">
    <property type="entry name" value="Glycosidases"/>
    <property type="match status" value="1"/>
</dbReference>
<comment type="similarity">
    <text evidence="12">Belongs to the glycosyl hydrolase 1 family. Klotho subfamily.</text>
</comment>
<evidence type="ECO:0000256" key="15">
    <source>
        <dbReference type="ARBA" id="ARBA00081896"/>
    </source>
</evidence>
<comment type="catalytic activity">
    <reaction evidence="6">
        <text>a beta-D-galactosyl-(1&lt;-&gt;1')-N-acylsphing-4-enine + H2O = an N-acylsphing-4-enine + D-galactose</text>
        <dbReference type="Rhea" id="RHEA:14297"/>
        <dbReference type="ChEBI" id="CHEBI:4139"/>
        <dbReference type="ChEBI" id="CHEBI:15377"/>
        <dbReference type="ChEBI" id="CHEBI:18390"/>
        <dbReference type="ChEBI" id="CHEBI:52639"/>
        <dbReference type="EC" id="3.2.1.46"/>
    </reaction>
    <physiologicalReaction direction="left-to-right" evidence="6">
        <dbReference type="Rhea" id="RHEA:14298"/>
    </physiologicalReaction>
</comment>
<sequence>MAKHLTLLIFIAVFSATFGSPNFTFNNRYFPPNFKLGAATAAYQIEGAWNEDGKGVNLWDWYTHTYPERIKHNFTGDIACDSYHKWRDDVELLKNLGASHYRLSISWSRILPNATINNINEKGVEYYINLFKALRENNIEPMVTLYHWDLPITLHEMGGWLNPLLADYFADYARLCFEKFGEYVKSWITLNEPQSTCLGGYAEGTKAPGYTHIGEGLYQCAYVHVLAHAKAFHIYDKEFRPAQNGRISIVLDAGWPEPATDDESDLAAAQTEREFVLGIYANPIYLGNWPEVVIKNVGQRSALEGLNRSRLPELTEEEIHFINGTSDFFCINTYSTNYFTSANTVNESIGEPSYALDKGTRSFIDPSWPSNVTWVHLVPWGFRKLLKYVHDQYNHPEVFVTENGWADLTGQLDDTERITYISEYLSSLLDAYYEDNVNVTGYTVWSLLDNFEWTNGYTQKLGLVQVNFDREERTRTPKDSYYWYQKVIETRCLVDECVE</sequence>
<comment type="catalytic activity">
    <reaction evidence="1">
        <text>Hydrolysis of terminal, non-reducing beta-D-glucosyl residues with release of beta-D-glucose.</text>
        <dbReference type="EC" id="3.2.1.21"/>
    </reaction>
</comment>
<dbReference type="GO" id="GO:0004336">
    <property type="term" value="F:galactosylceramidase activity"/>
    <property type="evidence" value="ECO:0007669"/>
    <property type="project" value="UniProtKB-EC"/>
</dbReference>
<evidence type="ECO:0000256" key="14">
    <source>
        <dbReference type="ARBA" id="ARBA00079026"/>
    </source>
</evidence>
<dbReference type="PRINTS" id="PR00131">
    <property type="entry name" value="GLHYDRLASE1"/>
</dbReference>
<comment type="catalytic activity">
    <reaction evidence="8">
        <text>beta-D-galactosyl-(1&lt;-&gt;1')-N-octadecanoylsphing-4-enine + H2O = N-octadecanoylsphing-4-enine + D-galactose</text>
        <dbReference type="Rhea" id="RHEA:59292"/>
        <dbReference type="ChEBI" id="CHEBI:4139"/>
        <dbReference type="ChEBI" id="CHEBI:15377"/>
        <dbReference type="ChEBI" id="CHEBI:72961"/>
        <dbReference type="ChEBI" id="CHEBI:84720"/>
    </reaction>
    <physiologicalReaction direction="left-to-right" evidence="8">
        <dbReference type="Rhea" id="RHEA:59293"/>
    </physiologicalReaction>
</comment>
<keyword evidence="17" id="KW-0732">Signal</keyword>
<accession>A0AAR5P477</accession>
<dbReference type="FunFam" id="3.20.20.80:FF:000011">
    <property type="entry name" value="Cytosolic beta-glucosidase"/>
    <property type="match status" value="1"/>
</dbReference>
<dbReference type="AlphaFoldDB" id="A0AAR5P477"/>
<evidence type="ECO:0000313" key="18">
    <source>
        <dbReference type="EnsemblMetazoa" id="XP_019755905.1"/>
    </source>
</evidence>
<dbReference type="EnsemblMetazoa" id="XM_019900346.1">
    <property type="protein sequence ID" value="XP_019755905.1"/>
    <property type="gene ID" value="LOC109534620"/>
</dbReference>
<protein>
    <recommendedName>
        <fullName evidence="13">Cytosolic beta-glucosidase</fullName>
        <ecNumber evidence="3">3.2.1.21</ecNumber>
        <ecNumber evidence="2">3.2.1.46</ecNumber>
    </recommendedName>
    <alternativeName>
        <fullName evidence="14">Cytosolic galactosylceramidase</fullName>
    </alternativeName>
    <alternativeName>
        <fullName evidence="16">Cytosolic glucosylceramidase</fullName>
    </alternativeName>
    <alternativeName>
        <fullName evidence="15">Cytosolic glycosylceramidase</fullName>
    </alternativeName>
</protein>
<comment type="catalytic activity">
    <reaction evidence="9">
        <text>a beta-D-xylosyl-(1&lt;-&gt;1')-N-acylsphing-4-enine + cholesterol = cholesteryl 3-beta-D-xyloside + an N-acylsphing-4-enine</text>
        <dbReference type="Rhea" id="RHEA:70239"/>
        <dbReference type="ChEBI" id="CHEBI:16113"/>
        <dbReference type="ChEBI" id="CHEBI:52639"/>
        <dbReference type="ChEBI" id="CHEBI:189067"/>
        <dbReference type="ChEBI" id="CHEBI:189068"/>
    </reaction>
    <physiologicalReaction direction="left-to-right" evidence="9">
        <dbReference type="Rhea" id="RHEA:70240"/>
    </physiologicalReaction>
    <physiologicalReaction direction="right-to-left" evidence="9">
        <dbReference type="Rhea" id="RHEA:70241"/>
    </physiologicalReaction>
</comment>
<organism evidence="18 19">
    <name type="scientific">Dendroctonus ponderosae</name>
    <name type="common">Mountain pine beetle</name>
    <dbReference type="NCBI Taxonomy" id="77166"/>
    <lineage>
        <taxon>Eukaryota</taxon>
        <taxon>Metazoa</taxon>
        <taxon>Ecdysozoa</taxon>
        <taxon>Arthropoda</taxon>
        <taxon>Hexapoda</taxon>
        <taxon>Insecta</taxon>
        <taxon>Pterygota</taxon>
        <taxon>Neoptera</taxon>
        <taxon>Endopterygota</taxon>
        <taxon>Coleoptera</taxon>
        <taxon>Polyphaga</taxon>
        <taxon>Cucujiformia</taxon>
        <taxon>Curculionidae</taxon>
        <taxon>Scolytinae</taxon>
        <taxon>Dendroctonus</taxon>
    </lineage>
</organism>
<reference evidence="18" key="2">
    <citation type="submission" date="2024-08" db="UniProtKB">
        <authorList>
            <consortium name="EnsemblMetazoa"/>
        </authorList>
    </citation>
    <scope>IDENTIFICATION</scope>
</reference>
<evidence type="ECO:0000256" key="9">
    <source>
        <dbReference type="ARBA" id="ARBA00051414"/>
    </source>
</evidence>
<evidence type="ECO:0000256" key="3">
    <source>
        <dbReference type="ARBA" id="ARBA00012744"/>
    </source>
</evidence>
<feature type="signal peptide" evidence="17">
    <location>
        <begin position="1"/>
        <end position="19"/>
    </location>
</feature>
<evidence type="ECO:0000256" key="11">
    <source>
        <dbReference type="ARBA" id="ARBA00052085"/>
    </source>
</evidence>
<dbReference type="SUPFAM" id="SSF51445">
    <property type="entry name" value="(Trans)glycosidases"/>
    <property type="match status" value="1"/>
</dbReference>
<comment type="catalytic activity">
    <reaction evidence="7">
        <text>beta-D-galactosyl-(1&lt;-&gt;1)-sphing-4-enine + H2O = sphing-4-enine + D-galactose</text>
        <dbReference type="Rhea" id="RHEA:43908"/>
        <dbReference type="ChEBI" id="CHEBI:4139"/>
        <dbReference type="ChEBI" id="CHEBI:15377"/>
        <dbReference type="ChEBI" id="CHEBI:57756"/>
        <dbReference type="ChEBI" id="CHEBI:57934"/>
    </reaction>
    <physiologicalReaction direction="left-to-right" evidence="7">
        <dbReference type="Rhea" id="RHEA:43909"/>
    </physiologicalReaction>
</comment>
<dbReference type="Pfam" id="PF00232">
    <property type="entry name" value="Glyco_hydro_1"/>
    <property type="match status" value="1"/>
</dbReference>
<dbReference type="Proteomes" id="UP000019118">
    <property type="component" value="Unassembled WGS sequence"/>
</dbReference>
<comment type="catalytic activity">
    <reaction evidence="11">
        <text>beta-D-glucosyl-(1&lt;-&gt;1)-sphing-4-enine + H2O = sphing-4-enine + D-glucose</text>
        <dbReference type="Rhea" id="RHEA:59288"/>
        <dbReference type="ChEBI" id="CHEBI:4167"/>
        <dbReference type="ChEBI" id="CHEBI:15377"/>
        <dbReference type="ChEBI" id="CHEBI:57756"/>
        <dbReference type="ChEBI" id="CHEBI:83992"/>
    </reaction>
    <physiologicalReaction direction="left-to-right" evidence="11">
        <dbReference type="Rhea" id="RHEA:59289"/>
    </physiologicalReaction>
</comment>
<dbReference type="EC" id="3.2.1.46" evidence="2"/>
<proteinExistence type="inferred from homology"/>
<keyword evidence="4" id="KW-0378">Hydrolase</keyword>